<dbReference type="InterPro" id="IPR018244">
    <property type="entry name" value="Allrgn_V5/Tpx1_CS"/>
</dbReference>
<dbReference type="GeneID" id="63676483"/>
<accession>A0A0C2J2J3</accession>
<dbReference type="InterPro" id="IPR035940">
    <property type="entry name" value="CAP_sf"/>
</dbReference>
<dbReference type="PANTHER" id="PTHR10334">
    <property type="entry name" value="CYSTEINE-RICH SECRETORY PROTEIN-RELATED"/>
    <property type="match status" value="1"/>
</dbReference>
<evidence type="ECO:0000313" key="4">
    <source>
        <dbReference type="Proteomes" id="UP000031575"/>
    </source>
</evidence>
<reference evidence="3 4" key="1">
    <citation type="journal article" date="2014" name="BMC Genomics">
        <title>Comparative genomics of the major fungal agents of human and animal Sporotrichosis: Sporothrix schenckii and Sporothrix brasiliensis.</title>
        <authorList>
            <person name="Teixeira M.M."/>
            <person name="de Almeida L.G."/>
            <person name="Kubitschek-Barreira P."/>
            <person name="Alves F.L."/>
            <person name="Kioshima E.S."/>
            <person name="Abadio A.K."/>
            <person name="Fernandes L."/>
            <person name="Derengowski L.S."/>
            <person name="Ferreira K.S."/>
            <person name="Souza R.C."/>
            <person name="Ruiz J.C."/>
            <person name="de Andrade N.C."/>
            <person name="Paes H.C."/>
            <person name="Nicola A.M."/>
            <person name="Albuquerque P."/>
            <person name="Gerber A.L."/>
            <person name="Martins V.P."/>
            <person name="Peconick L.D."/>
            <person name="Neto A.V."/>
            <person name="Chaucanez C.B."/>
            <person name="Silva P.A."/>
            <person name="Cunha O.L."/>
            <person name="de Oliveira F.F."/>
            <person name="dos Santos T.C."/>
            <person name="Barros A.L."/>
            <person name="Soares M.A."/>
            <person name="de Oliveira L.M."/>
            <person name="Marini M.M."/>
            <person name="Villalobos-Duno H."/>
            <person name="Cunha M.M."/>
            <person name="de Hoog S."/>
            <person name="da Silveira J.F."/>
            <person name="Henrissat B."/>
            <person name="Nino-Vega G.A."/>
            <person name="Cisalpino P.S."/>
            <person name="Mora-Montes H.M."/>
            <person name="Almeida S.R."/>
            <person name="Stajich J.E."/>
            <person name="Lopes-Bezerra L.M."/>
            <person name="Vasconcelos A.T."/>
            <person name="Felipe M.S."/>
        </authorList>
    </citation>
    <scope>NUCLEOTIDE SEQUENCE [LARGE SCALE GENOMIC DNA]</scope>
    <source>
        <strain evidence="3 4">5110</strain>
    </source>
</reference>
<dbReference type="VEuPathDB" id="FungiDB:SPBR_03259"/>
<dbReference type="Proteomes" id="UP000031575">
    <property type="component" value="Unassembled WGS sequence"/>
</dbReference>
<evidence type="ECO:0000313" key="3">
    <source>
        <dbReference type="EMBL" id="KIH93260.1"/>
    </source>
</evidence>
<dbReference type="SUPFAM" id="SSF55797">
    <property type="entry name" value="PR-1-like"/>
    <property type="match status" value="1"/>
</dbReference>
<comment type="caution">
    <text evidence="3">The sequence shown here is derived from an EMBL/GenBank/DDBJ whole genome shotgun (WGS) entry which is preliminary data.</text>
</comment>
<gene>
    <name evidence="3" type="ORF">SPBR_03259</name>
</gene>
<dbReference type="OrthoDB" id="337038at2759"/>
<keyword evidence="4" id="KW-1185">Reference proteome</keyword>
<dbReference type="EMBL" id="AWTV01000006">
    <property type="protein sequence ID" value="KIH93260.1"/>
    <property type="molecule type" value="Genomic_DNA"/>
</dbReference>
<name>A0A0C2J2J3_9PEZI</name>
<dbReference type="PROSITE" id="PS01009">
    <property type="entry name" value="CRISP_1"/>
    <property type="match status" value="1"/>
</dbReference>
<dbReference type="PRINTS" id="PR00837">
    <property type="entry name" value="V5TPXLIKE"/>
</dbReference>
<feature type="chain" id="PRO_5002167427" description="SCP domain-containing protein" evidence="1">
    <location>
        <begin position="17"/>
        <end position="207"/>
    </location>
</feature>
<evidence type="ECO:0000259" key="2">
    <source>
        <dbReference type="SMART" id="SM00198"/>
    </source>
</evidence>
<dbReference type="SMART" id="SM00198">
    <property type="entry name" value="SCP"/>
    <property type="match status" value="1"/>
</dbReference>
<dbReference type="Pfam" id="PF00188">
    <property type="entry name" value="CAP"/>
    <property type="match status" value="1"/>
</dbReference>
<dbReference type="Gene3D" id="3.40.33.10">
    <property type="entry name" value="CAP"/>
    <property type="match status" value="1"/>
</dbReference>
<protein>
    <recommendedName>
        <fullName evidence="2">SCP domain-containing protein</fullName>
    </recommendedName>
</protein>
<dbReference type="AlphaFoldDB" id="A0A0C2J2J3"/>
<sequence length="207" mass="21634">MKVSTALLAAASAVSASPIVNETWHAFDARAADATSVIIPRNGYADIAVSTHNTHRQKHSAPPMSWNAGLAGYAGAVASSCVFAHNLGPGGGGYGQNLAVSGSSADITNADPNTFLTQAVTSMWYDGELPLYPGYGQPTPDMSNFSKWGHFSQLVWVASTEVGCATHYCPAGTIFPALNSWYTVCDYKAAGNVASQYGKNVLPPQGM</sequence>
<dbReference type="HOGENOM" id="CLU_035730_5_1_1"/>
<keyword evidence="1" id="KW-0732">Signal</keyword>
<evidence type="ECO:0000256" key="1">
    <source>
        <dbReference type="SAM" id="SignalP"/>
    </source>
</evidence>
<feature type="domain" description="SCP" evidence="2">
    <location>
        <begin position="43"/>
        <end position="195"/>
    </location>
</feature>
<organism evidence="3 4">
    <name type="scientific">Sporothrix brasiliensis 5110</name>
    <dbReference type="NCBI Taxonomy" id="1398154"/>
    <lineage>
        <taxon>Eukaryota</taxon>
        <taxon>Fungi</taxon>
        <taxon>Dikarya</taxon>
        <taxon>Ascomycota</taxon>
        <taxon>Pezizomycotina</taxon>
        <taxon>Sordariomycetes</taxon>
        <taxon>Sordariomycetidae</taxon>
        <taxon>Ophiostomatales</taxon>
        <taxon>Ophiostomataceae</taxon>
        <taxon>Sporothrix</taxon>
    </lineage>
</organism>
<dbReference type="RefSeq" id="XP_040621270.1">
    <property type="nucleotide sequence ID" value="XM_040761562.1"/>
</dbReference>
<proteinExistence type="predicted"/>
<dbReference type="InterPro" id="IPR001283">
    <property type="entry name" value="CRISP-related"/>
</dbReference>
<dbReference type="InterPro" id="IPR014044">
    <property type="entry name" value="CAP_dom"/>
</dbReference>
<feature type="signal peptide" evidence="1">
    <location>
        <begin position="1"/>
        <end position="16"/>
    </location>
</feature>
<dbReference type="GO" id="GO:0005576">
    <property type="term" value="C:extracellular region"/>
    <property type="evidence" value="ECO:0007669"/>
    <property type="project" value="InterPro"/>
</dbReference>